<feature type="domain" description="Response regulatory" evidence="8">
    <location>
        <begin position="1"/>
        <end position="101"/>
    </location>
</feature>
<dbReference type="CDD" id="cd00156">
    <property type="entry name" value="REC"/>
    <property type="match status" value="1"/>
</dbReference>
<evidence type="ECO:0000313" key="10">
    <source>
        <dbReference type="Proteomes" id="UP000034883"/>
    </source>
</evidence>
<dbReference type="CDD" id="cd00009">
    <property type="entry name" value="AAA"/>
    <property type="match status" value="1"/>
</dbReference>
<feature type="modified residue" description="4-aspartylphosphate" evidence="5">
    <location>
        <position position="36"/>
    </location>
</feature>
<dbReference type="InterPro" id="IPR002197">
    <property type="entry name" value="HTH_Fis"/>
</dbReference>
<dbReference type="InterPro" id="IPR011006">
    <property type="entry name" value="CheY-like_superfamily"/>
</dbReference>
<organism evidence="9 10">
    <name type="scientific">Sandaracinus amylolyticus</name>
    <dbReference type="NCBI Taxonomy" id="927083"/>
    <lineage>
        <taxon>Bacteria</taxon>
        <taxon>Pseudomonadati</taxon>
        <taxon>Myxococcota</taxon>
        <taxon>Polyangia</taxon>
        <taxon>Polyangiales</taxon>
        <taxon>Sandaracinaceae</taxon>
        <taxon>Sandaracinus</taxon>
    </lineage>
</organism>
<dbReference type="InterPro" id="IPR025944">
    <property type="entry name" value="Sigma_54_int_dom_CS"/>
</dbReference>
<gene>
    <name evidence="9" type="ORF">DB32_000337</name>
</gene>
<dbReference type="SUPFAM" id="SSF52540">
    <property type="entry name" value="P-loop containing nucleoside triphosphate hydrolases"/>
    <property type="match status" value="1"/>
</dbReference>
<keyword evidence="3" id="KW-0805">Transcription regulation</keyword>
<dbReference type="PROSITE" id="PS50110">
    <property type="entry name" value="RESPONSE_REGULATORY"/>
    <property type="match status" value="2"/>
</dbReference>
<dbReference type="PROSITE" id="PS00675">
    <property type="entry name" value="SIGMA54_INTERACT_1"/>
    <property type="match status" value="1"/>
</dbReference>
<dbReference type="AlphaFoldDB" id="A0A0F6YF53"/>
<keyword evidence="4" id="KW-0804">Transcription</keyword>
<dbReference type="Gene3D" id="1.10.8.60">
    <property type="match status" value="1"/>
</dbReference>
<keyword evidence="5" id="KW-0597">Phosphoprotein</keyword>
<dbReference type="InterPro" id="IPR009057">
    <property type="entry name" value="Homeodomain-like_sf"/>
</dbReference>
<dbReference type="PANTHER" id="PTHR32071">
    <property type="entry name" value="TRANSCRIPTIONAL REGULATORY PROTEIN"/>
    <property type="match status" value="1"/>
</dbReference>
<feature type="compositionally biased region" description="Polar residues" evidence="6">
    <location>
        <begin position="436"/>
        <end position="447"/>
    </location>
</feature>
<dbReference type="STRING" id="927083.DB32_000337"/>
<dbReference type="KEGG" id="samy:DB32_000337"/>
<evidence type="ECO:0000259" key="7">
    <source>
        <dbReference type="PROSITE" id="PS50045"/>
    </source>
</evidence>
<dbReference type="GO" id="GO:0005524">
    <property type="term" value="F:ATP binding"/>
    <property type="evidence" value="ECO:0007669"/>
    <property type="project" value="UniProtKB-KW"/>
</dbReference>
<dbReference type="InterPro" id="IPR027417">
    <property type="entry name" value="P-loop_NTPase"/>
</dbReference>
<dbReference type="GO" id="GO:0043565">
    <property type="term" value="F:sequence-specific DNA binding"/>
    <property type="evidence" value="ECO:0007669"/>
    <property type="project" value="InterPro"/>
</dbReference>
<dbReference type="SUPFAM" id="SSF52172">
    <property type="entry name" value="CheY-like"/>
    <property type="match status" value="2"/>
</dbReference>
<keyword evidence="10" id="KW-1185">Reference proteome</keyword>
<evidence type="ECO:0000256" key="5">
    <source>
        <dbReference type="PROSITE-ProRule" id="PRU00169"/>
    </source>
</evidence>
<reference evidence="9 10" key="1">
    <citation type="submission" date="2015-03" db="EMBL/GenBank/DDBJ databases">
        <title>Genome assembly of Sandaracinus amylolyticus DSM 53668.</title>
        <authorList>
            <person name="Sharma G."/>
            <person name="Subramanian S."/>
        </authorList>
    </citation>
    <scope>NUCLEOTIDE SEQUENCE [LARGE SCALE GENOMIC DNA]</scope>
    <source>
        <strain evidence="9 10">DSM 53668</strain>
    </source>
</reference>
<evidence type="ECO:0000256" key="1">
    <source>
        <dbReference type="ARBA" id="ARBA00022741"/>
    </source>
</evidence>
<dbReference type="Pfam" id="PF00158">
    <property type="entry name" value="Sigma54_activat"/>
    <property type="match status" value="1"/>
</dbReference>
<dbReference type="PROSITE" id="PS50045">
    <property type="entry name" value="SIGMA54_INTERACT_4"/>
    <property type="match status" value="1"/>
</dbReference>
<feature type="compositionally biased region" description="Basic and acidic residues" evidence="6">
    <location>
        <begin position="459"/>
        <end position="476"/>
    </location>
</feature>
<accession>A0A0F6YF53</accession>
<protein>
    <submittedName>
        <fullName evidence="9">Response regulator of zinc sigma-54-dependent two-component system</fullName>
    </submittedName>
</protein>
<dbReference type="InterPro" id="IPR058031">
    <property type="entry name" value="AAA_lid_NorR"/>
</dbReference>
<dbReference type="FunFam" id="3.40.50.300:FF:000006">
    <property type="entry name" value="DNA-binding transcriptional regulator NtrC"/>
    <property type="match status" value="1"/>
</dbReference>
<dbReference type="Proteomes" id="UP000034883">
    <property type="component" value="Chromosome"/>
</dbReference>
<feature type="domain" description="Sigma-54 factor interaction" evidence="7">
    <location>
        <begin position="126"/>
        <end position="355"/>
    </location>
</feature>
<dbReference type="InterPro" id="IPR002078">
    <property type="entry name" value="Sigma_54_int"/>
</dbReference>
<feature type="compositionally biased region" description="Low complexity" evidence="6">
    <location>
        <begin position="503"/>
        <end position="517"/>
    </location>
</feature>
<evidence type="ECO:0000256" key="4">
    <source>
        <dbReference type="ARBA" id="ARBA00023163"/>
    </source>
</evidence>
<dbReference type="Pfam" id="PF25601">
    <property type="entry name" value="AAA_lid_14"/>
    <property type="match status" value="1"/>
</dbReference>
<keyword evidence="2" id="KW-0067">ATP-binding</keyword>
<dbReference type="InterPro" id="IPR003593">
    <property type="entry name" value="AAA+_ATPase"/>
</dbReference>
<dbReference type="EMBL" id="CP011125">
    <property type="protein sequence ID" value="AKF03188.1"/>
    <property type="molecule type" value="Genomic_DNA"/>
</dbReference>
<dbReference type="InterPro" id="IPR001789">
    <property type="entry name" value="Sig_transdc_resp-reg_receiver"/>
</dbReference>
<dbReference type="InterPro" id="IPR025662">
    <property type="entry name" value="Sigma_54_int_dom_ATP-bd_1"/>
</dbReference>
<dbReference type="SMART" id="SM00382">
    <property type="entry name" value="AAA"/>
    <property type="match status" value="1"/>
</dbReference>
<dbReference type="Pfam" id="PF00072">
    <property type="entry name" value="Response_reg"/>
    <property type="match status" value="2"/>
</dbReference>
<feature type="region of interest" description="Disordered" evidence="6">
    <location>
        <begin position="431"/>
        <end position="530"/>
    </location>
</feature>
<dbReference type="PRINTS" id="PR01590">
    <property type="entry name" value="HTHFIS"/>
</dbReference>
<dbReference type="Pfam" id="PF02954">
    <property type="entry name" value="HTH_8"/>
    <property type="match status" value="1"/>
</dbReference>
<dbReference type="Gene3D" id="1.10.10.60">
    <property type="entry name" value="Homeodomain-like"/>
    <property type="match status" value="1"/>
</dbReference>
<sequence length="644" mass="70056">MEAALSGRGYTVRAETRARDALDKVGAEDFDVVLTDLQLDDMDGLAVCERILGVRPDLPVIVVTGHASLEAAIAAMRAGAHDFVTKPIDLELLGITVDRAVQHHKLRAEVKRLRDEVDEARGFEKLLGQSTAMKRVFDVITRVALTDATVLVTGESGTGKELVARAIHERSNRREGPFVAINCAAVPATLLESELFGHARGAFTDAKAARKGLFLEADSGTLFLDEIGEMPLEMQVKLLRALQERTVRAVGGNTETPFNARVIAATNRDLETEVHEKRFREDLYYRINVVTVHVPPLREREGDVPLLAQRFLERFAARHGKHVVGISAPAAAKLVAYHWPGNVRELENSVERAVALTQFDHINVEDLPERIRAHRPDTMVMMPETAEELVTVEELERRYLLHVLKVVNGNKSRAARILGYDRRTLYRKLERMEAEGQTTGVRRQSSPPDDRGGGITPPGRDRDYDDRDVGMPEREPPSQPAWARPPSSPGTYVPPSSPGTYVPPSSASSYGGAPSSGNGHGGNGNGHSHVDDAARASVLLVDDDADARDLLEMLLAREGFSVRTAGSVKEALEMGDVDVVVTDLALPDGSGEDVAQGLAGTPAIALTSRDQRANGEVFNASLARPVPPDRLAAEIRKLLDVSPG</sequence>
<dbReference type="GO" id="GO:0000160">
    <property type="term" value="P:phosphorelay signal transduction system"/>
    <property type="evidence" value="ECO:0007669"/>
    <property type="project" value="InterPro"/>
</dbReference>
<evidence type="ECO:0000313" key="9">
    <source>
        <dbReference type="EMBL" id="AKF03188.1"/>
    </source>
</evidence>
<feature type="modified residue" description="4-aspartylphosphate" evidence="5">
    <location>
        <position position="583"/>
    </location>
</feature>
<evidence type="ECO:0000256" key="3">
    <source>
        <dbReference type="ARBA" id="ARBA00023015"/>
    </source>
</evidence>
<dbReference type="SUPFAM" id="SSF46689">
    <property type="entry name" value="Homeodomain-like"/>
    <property type="match status" value="1"/>
</dbReference>
<proteinExistence type="predicted"/>
<dbReference type="GO" id="GO:0006355">
    <property type="term" value="P:regulation of DNA-templated transcription"/>
    <property type="evidence" value="ECO:0007669"/>
    <property type="project" value="InterPro"/>
</dbReference>
<dbReference type="Gene3D" id="3.40.50.300">
    <property type="entry name" value="P-loop containing nucleotide triphosphate hydrolases"/>
    <property type="match status" value="1"/>
</dbReference>
<evidence type="ECO:0000256" key="6">
    <source>
        <dbReference type="SAM" id="MobiDB-lite"/>
    </source>
</evidence>
<dbReference type="Gene3D" id="3.40.50.2300">
    <property type="match status" value="2"/>
</dbReference>
<dbReference type="PROSITE" id="PS00688">
    <property type="entry name" value="SIGMA54_INTERACT_3"/>
    <property type="match status" value="1"/>
</dbReference>
<dbReference type="SMART" id="SM00448">
    <property type="entry name" value="REC"/>
    <property type="match status" value="2"/>
</dbReference>
<feature type="domain" description="Response regulatory" evidence="8">
    <location>
        <begin position="537"/>
        <end position="639"/>
    </location>
</feature>
<name>A0A0F6YF53_9BACT</name>
<keyword evidence="1" id="KW-0547">Nucleotide-binding</keyword>
<evidence type="ECO:0000259" key="8">
    <source>
        <dbReference type="PROSITE" id="PS50110"/>
    </source>
</evidence>
<evidence type="ECO:0000256" key="2">
    <source>
        <dbReference type="ARBA" id="ARBA00022840"/>
    </source>
</evidence>